<dbReference type="EMBL" id="JARPUR010000003">
    <property type="protein sequence ID" value="KAK4880067.1"/>
    <property type="molecule type" value="Genomic_DNA"/>
</dbReference>
<gene>
    <name evidence="2" type="ORF">RN001_008213</name>
</gene>
<keyword evidence="1" id="KW-0175">Coiled coil</keyword>
<dbReference type="GO" id="GO:0008017">
    <property type="term" value="F:microtubule binding"/>
    <property type="evidence" value="ECO:0007669"/>
    <property type="project" value="TreeGrafter"/>
</dbReference>
<dbReference type="Proteomes" id="UP001353858">
    <property type="component" value="Unassembled WGS sequence"/>
</dbReference>
<feature type="coiled-coil region" evidence="1">
    <location>
        <begin position="1"/>
        <end position="178"/>
    </location>
</feature>
<evidence type="ECO:0000256" key="1">
    <source>
        <dbReference type="SAM" id="Coils"/>
    </source>
</evidence>
<accession>A0AAN7SGH3</accession>
<reference evidence="3" key="1">
    <citation type="submission" date="2023-01" db="EMBL/GenBank/DDBJ databases">
        <title>Key to firefly adult light organ development and bioluminescence: homeobox transcription factors regulate luciferase expression and transportation to peroxisome.</title>
        <authorList>
            <person name="Fu X."/>
        </authorList>
    </citation>
    <scope>NUCLEOTIDE SEQUENCE [LARGE SCALE GENOMIC DNA]</scope>
</reference>
<evidence type="ECO:0000313" key="3">
    <source>
        <dbReference type="Proteomes" id="UP001353858"/>
    </source>
</evidence>
<dbReference type="GO" id="GO:0097431">
    <property type="term" value="C:mitotic spindle pole"/>
    <property type="evidence" value="ECO:0007669"/>
    <property type="project" value="TreeGrafter"/>
</dbReference>
<sequence length="424" mass="49086">MEIERSKLIETSKNLENALEKVKLDLQKAQVEFQRICVREEQVRQQLEKREEAFHKKEEENFHTIQVLKRDYESKLLEMKENHEKELKSTVEHLQAITKKDAEKTHGLEDKINDLHKELNNANLQYSEIMLEKSKMKNENNVLQNTVQKLREQEALLSEELNAVVSKYSKKLSQLENHNFTISLQLNEFRKTQADCKSFSTSLPNHLSVFHNGSFVYKRQNSDHSGYVSEDVPIERNRIMDIIGQNINVLDAIEDQDRLNATSSPDLGIESDQGRFSSLEANINVQRPFLPSLEIAQNMNELLDPFEDISCANEECCKKAKQISNENVDLRKRLLRTRRALEDTLTRLTLANKQKKEVEKSICKQIHKTSQALFALNLFNLLVCRKLLMFHVGGPQNYEDSHILGLYVSKGLTIVSTHSPQVFV</sequence>
<dbReference type="GO" id="GO:0000132">
    <property type="term" value="P:establishment of mitotic spindle orientation"/>
    <property type="evidence" value="ECO:0007669"/>
    <property type="project" value="TreeGrafter"/>
</dbReference>
<dbReference type="GO" id="GO:0090266">
    <property type="term" value="P:regulation of mitotic cell cycle spindle assembly checkpoint"/>
    <property type="evidence" value="ECO:0007669"/>
    <property type="project" value="TreeGrafter"/>
</dbReference>
<proteinExistence type="predicted"/>
<evidence type="ECO:0000313" key="2">
    <source>
        <dbReference type="EMBL" id="KAK4880067.1"/>
    </source>
</evidence>
<dbReference type="AlphaFoldDB" id="A0AAN7SGH3"/>
<dbReference type="PANTHER" id="PTHR46930">
    <property type="entry name" value="CDK5 REGULATORY SUBUNIT-ASSOCIATED PROTEIN 2"/>
    <property type="match status" value="1"/>
</dbReference>
<dbReference type="GO" id="GO:0007099">
    <property type="term" value="P:centriole replication"/>
    <property type="evidence" value="ECO:0007669"/>
    <property type="project" value="TreeGrafter"/>
</dbReference>
<protein>
    <submittedName>
        <fullName evidence="2">Uncharacterized protein</fullName>
    </submittedName>
</protein>
<name>A0AAN7SGH3_9COLE</name>
<dbReference type="InterPro" id="IPR042791">
    <property type="entry name" value="CDK5RAP2"/>
</dbReference>
<dbReference type="GO" id="GO:0001578">
    <property type="term" value="P:microtubule bundle formation"/>
    <property type="evidence" value="ECO:0007669"/>
    <property type="project" value="TreeGrafter"/>
</dbReference>
<keyword evidence="3" id="KW-1185">Reference proteome</keyword>
<dbReference type="GO" id="GO:0035371">
    <property type="term" value="C:microtubule plus-end"/>
    <property type="evidence" value="ECO:0007669"/>
    <property type="project" value="TreeGrafter"/>
</dbReference>
<organism evidence="2 3">
    <name type="scientific">Aquatica leii</name>
    <dbReference type="NCBI Taxonomy" id="1421715"/>
    <lineage>
        <taxon>Eukaryota</taxon>
        <taxon>Metazoa</taxon>
        <taxon>Ecdysozoa</taxon>
        <taxon>Arthropoda</taxon>
        <taxon>Hexapoda</taxon>
        <taxon>Insecta</taxon>
        <taxon>Pterygota</taxon>
        <taxon>Neoptera</taxon>
        <taxon>Endopterygota</taxon>
        <taxon>Coleoptera</taxon>
        <taxon>Polyphaga</taxon>
        <taxon>Elateriformia</taxon>
        <taxon>Elateroidea</taxon>
        <taxon>Lampyridae</taxon>
        <taxon>Luciolinae</taxon>
        <taxon>Aquatica</taxon>
    </lineage>
</organism>
<dbReference type="GO" id="GO:0007059">
    <property type="term" value="P:chromosome segregation"/>
    <property type="evidence" value="ECO:0007669"/>
    <property type="project" value="TreeGrafter"/>
</dbReference>
<dbReference type="PANTHER" id="PTHR46930:SF1">
    <property type="entry name" value="CDK5 REGULATORY SUBUNIT-ASSOCIATED PROTEIN 2"/>
    <property type="match status" value="1"/>
</dbReference>
<comment type="caution">
    <text evidence="2">The sequence shown here is derived from an EMBL/GenBank/DDBJ whole genome shotgun (WGS) entry which is preliminary data.</text>
</comment>
<dbReference type="GO" id="GO:0000242">
    <property type="term" value="C:pericentriolar material"/>
    <property type="evidence" value="ECO:0007669"/>
    <property type="project" value="TreeGrafter"/>
</dbReference>
<dbReference type="GO" id="GO:0043015">
    <property type="term" value="F:gamma-tubulin binding"/>
    <property type="evidence" value="ECO:0007669"/>
    <property type="project" value="TreeGrafter"/>
</dbReference>
<dbReference type="GO" id="GO:0046600">
    <property type="term" value="P:negative regulation of centriole replication"/>
    <property type="evidence" value="ECO:0007669"/>
    <property type="project" value="TreeGrafter"/>
</dbReference>